<protein>
    <submittedName>
        <fullName evidence="1">Uncharacterized protein</fullName>
    </submittedName>
</protein>
<reference evidence="1 2" key="1">
    <citation type="submission" date="2013-08" db="EMBL/GenBank/DDBJ databases">
        <authorList>
            <person name="Weinstock G."/>
            <person name="Sodergren E."/>
            <person name="Wylie T."/>
            <person name="Fulton L."/>
            <person name="Fulton R."/>
            <person name="Fronick C."/>
            <person name="O'Laughlin M."/>
            <person name="Godfrey J."/>
            <person name="Miner T."/>
            <person name="Herter B."/>
            <person name="Appelbaum E."/>
            <person name="Cordes M."/>
            <person name="Lek S."/>
            <person name="Wollam A."/>
            <person name="Pepin K.H."/>
            <person name="Palsikar V.B."/>
            <person name="Mitreva M."/>
            <person name="Wilson R.K."/>
        </authorList>
    </citation>
    <scope>NUCLEOTIDE SEQUENCE [LARGE SCALE GENOMIC DNA]</scope>
    <source>
        <strain evidence="1 2">ATCC 700627</strain>
    </source>
</reference>
<evidence type="ECO:0000313" key="2">
    <source>
        <dbReference type="Proteomes" id="UP000016637"/>
    </source>
</evidence>
<name>U2S153_9BACL</name>
<accession>U2S153</accession>
<proteinExistence type="predicted"/>
<organism evidence="1 2">
    <name type="scientific">Gemella bergeri ATCC 700627</name>
    <dbReference type="NCBI Taxonomy" id="1321820"/>
    <lineage>
        <taxon>Bacteria</taxon>
        <taxon>Bacillati</taxon>
        <taxon>Bacillota</taxon>
        <taxon>Bacilli</taxon>
        <taxon>Bacillales</taxon>
        <taxon>Gemellaceae</taxon>
        <taxon>Gemella</taxon>
    </lineage>
</organism>
<dbReference type="AlphaFoldDB" id="U2S153"/>
<sequence>MFLIIHLYATGYLKPQFLKNNKFEKCLIFAKKIKICYYTYDKNIRK</sequence>
<dbReference type="HOGENOM" id="CLU_3184149_0_0_9"/>
<keyword evidence="2" id="KW-1185">Reference proteome</keyword>
<dbReference type="Proteomes" id="UP000016637">
    <property type="component" value="Unassembled WGS sequence"/>
</dbReference>
<comment type="caution">
    <text evidence="1">The sequence shown here is derived from an EMBL/GenBank/DDBJ whole genome shotgun (WGS) entry which is preliminary data.</text>
</comment>
<dbReference type="PATRIC" id="fig|1321820.3.peg.535"/>
<evidence type="ECO:0000313" key="1">
    <source>
        <dbReference type="EMBL" id="ERK59458.1"/>
    </source>
</evidence>
<dbReference type="EMBL" id="AWVP01000029">
    <property type="protein sequence ID" value="ERK59458.1"/>
    <property type="molecule type" value="Genomic_DNA"/>
</dbReference>
<gene>
    <name evidence="1" type="ORF">HMPREF1983_00546</name>
</gene>